<proteinExistence type="predicted"/>
<protein>
    <submittedName>
        <fullName evidence="1">Uncharacterized protein</fullName>
    </submittedName>
</protein>
<dbReference type="AlphaFoldDB" id="A0A0N0DBR3"/>
<dbReference type="OrthoDB" id="5153231at2759"/>
<organism evidence="1 2">
    <name type="scientific">Fusarium langsethiae</name>
    <dbReference type="NCBI Taxonomy" id="179993"/>
    <lineage>
        <taxon>Eukaryota</taxon>
        <taxon>Fungi</taxon>
        <taxon>Dikarya</taxon>
        <taxon>Ascomycota</taxon>
        <taxon>Pezizomycotina</taxon>
        <taxon>Sordariomycetes</taxon>
        <taxon>Hypocreomycetidae</taxon>
        <taxon>Hypocreales</taxon>
        <taxon>Nectriaceae</taxon>
        <taxon>Fusarium</taxon>
    </lineage>
</organism>
<keyword evidence="2" id="KW-1185">Reference proteome</keyword>
<reference evidence="1 2" key="1">
    <citation type="submission" date="2015-04" db="EMBL/GenBank/DDBJ databases">
        <title>The draft genome sequence of Fusarium langsethiae, a T-2/HT-2 mycotoxin producer.</title>
        <authorList>
            <person name="Lysoe E."/>
            <person name="Divon H.H."/>
            <person name="Terzi V."/>
            <person name="Orru L."/>
            <person name="Lamontanara A."/>
            <person name="Kolseth A.-K."/>
            <person name="Frandsen R.J."/>
            <person name="Nielsen K."/>
            <person name="Thrane U."/>
        </authorList>
    </citation>
    <scope>NUCLEOTIDE SEQUENCE [LARGE SCALE GENOMIC DNA]</scope>
    <source>
        <strain evidence="1 2">Fl201059</strain>
    </source>
</reference>
<dbReference type="EMBL" id="JXCE01000483">
    <property type="protein sequence ID" value="KPA37075.1"/>
    <property type="molecule type" value="Genomic_DNA"/>
</dbReference>
<evidence type="ECO:0000313" key="1">
    <source>
        <dbReference type="EMBL" id="KPA37075.1"/>
    </source>
</evidence>
<dbReference type="Proteomes" id="UP000037904">
    <property type="component" value="Unassembled WGS sequence"/>
</dbReference>
<accession>A0A0N0DBR3</accession>
<comment type="caution">
    <text evidence="1">The sequence shown here is derived from an EMBL/GenBank/DDBJ whole genome shotgun (WGS) entry which is preliminary data.</text>
</comment>
<gene>
    <name evidence="1" type="ORF">FLAG1_10125</name>
</gene>
<name>A0A0N0DBR3_FUSLA</name>
<evidence type="ECO:0000313" key="2">
    <source>
        <dbReference type="Proteomes" id="UP000037904"/>
    </source>
</evidence>
<sequence>MSLPPQERQSGPEGYFVISSRVHGQSHLPNPVCVEASRCRACLFPIEMQKESIVTFSPDGQVSTPFLLHQEDCFAPIYFDKSINMAFRLCSYPSCTHTRGLAVTFHADCASMAARFGNPLSRYCPFTEYSYQPSKQHQNRRREAIRILIENALHKTYGNLSPELWRIISDDDELIRLYTIAEMSLVCRKSEWSIDPTATVWATYTTVDGIEYVSSLSRSPTPGARRAWDSMASLVTRHLYVSSDHLGIRQIVTDTALVQTDVSGPAYWQTLSIESRKLSFTGDGYKLREVSSPSPDSLIHWPRPMLPAVLDSLALYYAGWGEGDVTARMKTLTFNQQGTVGYSVCWSDDEMVSIYANRPAEGVGKYGDMNEECSEYDERNNLKWTYHPIEEDEYIQQVWLRGSTKYNTSSALPCWGERSLGFHLSTPWGIQKYKRPSDIALALLTNKGRQIMSGSYPDHHGKSTPYSRHREWLMIGKVETNQHITIFFSPSSYGIPTIVSPKLPDNSKEISLPTQMPLSLMPRFNPLRTLHYSSASLENVVSVTVFRGKSKKDTGIIRKFDLENSCFIETKYSKVAGLLFRYEDGREASVGCFRFDSSEPPLRASYSGGLFVGTRPGTITQLPPHVAAIVVVRPDDDEEWTWRELPWSGTIEWWFNPDSLDTSINHVG</sequence>